<protein>
    <submittedName>
        <fullName evidence="2">Uncharacterized protein</fullName>
    </submittedName>
</protein>
<name>M2RQI5_CERS8</name>
<organism evidence="2 3">
    <name type="scientific">Ceriporiopsis subvermispora (strain B)</name>
    <name type="common">White-rot fungus</name>
    <name type="synonym">Gelatoporia subvermispora</name>
    <dbReference type="NCBI Taxonomy" id="914234"/>
    <lineage>
        <taxon>Eukaryota</taxon>
        <taxon>Fungi</taxon>
        <taxon>Dikarya</taxon>
        <taxon>Basidiomycota</taxon>
        <taxon>Agaricomycotina</taxon>
        <taxon>Agaricomycetes</taxon>
        <taxon>Polyporales</taxon>
        <taxon>Gelatoporiaceae</taxon>
        <taxon>Gelatoporia</taxon>
    </lineage>
</organism>
<dbReference type="HOGENOM" id="CLU_510890_0_0_1"/>
<dbReference type="Proteomes" id="UP000016930">
    <property type="component" value="Unassembled WGS sequence"/>
</dbReference>
<evidence type="ECO:0000256" key="1">
    <source>
        <dbReference type="SAM" id="MobiDB-lite"/>
    </source>
</evidence>
<feature type="compositionally biased region" description="Basic and acidic residues" evidence="1">
    <location>
        <begin position="509"/>
        <end position="533"/>
    </location>
</feature>
<feature type="compositionally biased region" description="Basic and acidic residues" evidence="1">
    <location>
        <begin position="58"/>
        <end position="68"/>
    </location>
</feature>
<feature type="region of interest" description="Disordered" evidence="1">
    <location>
        <begin position="57"/>
        <end position="120"/>
    </location>
</feature>
<evidence type="ECO:0000313" key="3">
    <source>
        <dbReference type="Proteomes" id="UP000016930"/>
    </source>
</evidence>
<keyword evidence="3" id="KW-1185">Reference proteome</keyword>
<feature type="region of interest" description="Disordered" evidence="1">
    <location>
        <begin position="463"/>
        <end position="533"/>
    </location>
</feature>
<accession>M2RQI5</accession>
<dbReference type="EMBL" id="KB445792">
    <property type="protein sequence ID" value="EMD41141.1"/>
    <property type="molecule type" value="Genomic_DNA"/>
</dbReference>
<dbReference type="OrthoDB" id="10588180at2759"/>
<feature type="compositionally biased region" description="Low complexity" evidence="1">
    <location>
        <begin position="320"/>
        <end position="338"/>
    </location>
</feature>
<feature type="compositionally biased region" description="Polar residues" evidence="1">
    <location>
        <begin position="76"/>
        <end position="87"/>
    </location>
</feature>
<sequence>MSKATITRPTHSRASSAQNLCLLLVNMSSSGKMTVPVVDPSTGYLSEYRLVPFDDQDLSEKTSYENPRRAGRPQSMVGTTLNSKTQSAALRRRRGAARRTLSEGGIPPIAQKPNCRPLRLESDPRVPKITLFEVSSTEALQAASGNFPAIDRLTNSKTAGSRATKLSRCGHRRQSSIIRTCPLPPSSPARPGLLTPAIDHSPYSSQGWPSSFLSLYSSPPRPSKCAPSPKSLAAGVLSRFMPTSVQANANAAQDNSDDIYDNTSFGDFDVTDSGEGFSSALAKTPARRLFFPATQPSQEISATSARPRYTNDDENEDRPTTLSGGTSGTTLVGLGFSGMLNEDGSPFTGLGTLPRTRPPAMSSPAQHARSLESREVVEEFDITDAKAPFLSYAEFRPTSDAELSALSQRFQRAAFDDAAVTPLYSPTPASRRARSLVDDEDLFIVLPGHPVSLKDDVFRMSRRSSIGAGGPSRRLVTGGMDAEDATRSRQREAKKRPHGGASKRGSIVGRREEAPERTRLDRPEERKRAAWKP</sequence>
<reference evidence="2 3" key="1">
    <citation type="journal article" date="2012" name="Proc. Natl. Acad. Sci. U.S.A.">
        <title>Comparative genomics of Ceriporiopsis subvermispora and Phanerochaete chrysosporium provide insight into selective ligninolysis.</title>
        <authorList>
            <person name="Fernandez-Fueyo E."/>
            <person name="Ruiz-Duenas F.J."/>
            <person name="Ferreira P."/>
            <person name="Floudas D."/>
            <person name="Hibbett D.S."/>
            <person name="Canessa P."/>
            <person name="Larrondo L.F."/>
            <person name="James T.Y."/>
            <person name="Seelenfreund D."/>
            <person name="Lobos S."/>
            <person name="Polanco R."/>
            <person name="Tello M."/>
            <person name="Honda Y."/>
            <person name="Watanabe T."/>
            <person name="Watanabe T."/>
            <person name="Ryu J.S."/>
            <person name="Kubicek C.P."/>
            <person name="Schmoll M."/>
            <person name="Gaskell J."/>
            <person name="Hammel K.E."/>
            <person name="St John F.J."/>
            <person name="Vanden Wymelenberg A."/>
            <person name="Sabat G."/>
            <person name="Splinter BonDurant S."/>
            <person name="Syed K."/>
            <person name="Yadav J.S."/>
            <person name="Doddapaneni H."/>
            <person name="Subramanian V."/>
            <person name="Lavin J.L."/>
            <person name="Oguiza J.A."/>
            <person name="Perez G."/>
            <person name="Pisabarro A.G."/>
            <person name="Ramirez L."/>
            <person name="Santoyo F."/>
            <person name="Master E."/>
            <person name="Coutinho P.M."/>
            <person name="Henrissat B."/>
            <person name="Lombard V."/>
            <person name="Magnuson J.K."/>
            <person name="Kuees U."/>
            <person name="Hori C."/>
            <person name="Igarashi K."/>
            <person name="Samejima M."/>
            <person name="Held B.W."/>
            <person name="Barry K.W."/>
            <person name="LaButti K.M."/>
            <person name="Lapidus A."/>
            <person name="Lindquist E.A."/>
            <person name="Lucas S.M."/>
            <person name="Riley R."/>
            <person name="Salamov A.A."/>
            <person name="Hoffmeister D."/>
            <person name="Schwenk D."/>
            <person name="Hadar Y."/>
            <person name="Yarden O."/>
            <person name="de Vries R.P."/>
            <person name="Wiebenga A."/>
            <person name="Stenlid J."/>
            <person name="Eastwood D."/>
            <person name="Grigoriev I.V."/>
            <person name="Berka R.M."/>
            <person name="Blanchette R.A."/>
            <person name="Kersten P."/>
            <person name="Martinez A.T."/>
            <person name="Vicuna R."/>
            <person name="Cullen D."/>
        </authorList>
    </citation>
    <scope>NUCLEOTIDE SEQUENCE [LARGE SCALE GENOMIC DNA]</scope>
    <source>
        <strain evidence="2 3">B</strain>
    </source>
</reference>
<feature type="region of interest" description="Disordered" evidence="1">
    <location>
        <begin position="292"/>
        <end position="372"/>
    </location>
</feature>
<proteinExistence type="predicted"/>
<gene>
    <name evidence="2" type="ORF">CERSUDRAFT_91900</name>
</gene>
<feature type="compositionally biased region" description="Polar residues" evidence="1">
    <location>
        <begin position="294"/>
        <end position="304"/>
    </location>
</feature>
<evidence type="ECO:0000313" key="2">
    <source>
        <dbReference type="EMBL" id="EMD41141.1"/>
    </source>
</evidence>
<dbReference type="AlphaFoldDB" id="M2RQI5"/>